<proteinExistence type="predicted"/>
<dbReference type="EMBL" id="JARBDR010000214">
    <property type="protein sequence ID" value="KAJ8319396.1"/>
    <property type="molecule type" value="Genomic_DNA"/>
</dbReference>
<feature type="compositionally biased region" description="Basic and acidic residues" evidence="3">
    <location>
        <begin position="706"/>
        <end position="717"/>
    </location>
</feature>
<evidence type="ECO:0000256" key="2">
    <source>
        <dbReference type="ARBA" id="ARBA00012759"/>
    </source>
</evidence>
<feature type="region of interest" description="Disordered" evidence="3">
    <location>
        <begin position="691"/>
        <end position="943"/>
    </location>
</feature>
<dbReference type="PROSITE" id="PS50235">
    <property type="entry name" value="USP_3"/>
    <property type="match status" value="1"/>
</dbReference>
<reference evidence="5 6" key="1">
    <citation type="submission" date="2022-12" db="EMBL/GenBank/DDBJ databases">
        <title>Chromosome-level genome of Tegillarca granosa.</title>
        <authorList>
            <person name="Kim J."/>
        </authorList>
    </citation>
    <scope>NUCLEOTIDE SEQUENCE [LARGE SCALE GENOMIC DNA]</scope>
    <source>
        <strain evidence="5">Teg-2019</strain>
        <tissue evidence="5">Adductor muscle</tissue>
    </source>
</reference>
<feature type="compositionally biased region" description="Basic and acidic residues" evidence="3">
    <location>
        <begin position="813"/>
        <end position="839"/>
    </location>
</feature>
<feature type="compositionally biased region" description="Basic and acidic residues" evidence="3">
    <location>
        <begin position="111"/>
        <end position="124"/>
    </location>
</feature>
<feature type="region of interest" description="Disordered" evidence="3">
    <location>
        <begin position="1"/>
        <end position="142"/>
    </location>
</feature>
<dbReference type="InterPro" id="IPR018200">
    <property type="entry name" value="USP_CS"/>
</dbReference>
<dbReference type="Proteomes" id="UP001217089">
    <property type="component" value="Unassembled WGS sequence"/>
</dbReference>
<dbReference type="InterPro" id="IPR038765">
    <property type="entry name" value="Papain-like_cys_pep_sf"/>
</dbReference>
<protein>
    <recommendedName>
        <fullName evidence="2">ubiquitinyl hydrolase 1</fullName>
        <ecNumber evidence="2">3.4.19.12</ecNumber>
    </recommendedName>
</protein>
<gene>
    <name evidence="5" type="ORF">KUTeg_004487</name>
</gene>
<dbReference type="Gene3D" id="3.90.70.10">
    <property type="entry name" value="Cysteine proteinases"/>
    <property type="match status" value="2"/>
</dbReference>
<feature type="compositionally biased region" description="Polar residues" evidence="3">
    <location>
        <begin position="794"/>
        <end position="810"/>
    </location>
</feature>
<feature type="compositionally biased region" description="Basic and acidic residues" evidence="3">
    <location>
        <begin position="973"/>
        <end position="1001"/>
    </location>
</feature>
<dbReference type="PROSITE" id="PS00973">
    <property type="entry name" value="USP_2"/>
    <property type="match status" value="1"/>
</dbReference>
<dbReference type="CDD" id="cd02674">
    <property type="entry name" value="Peptidase_C19R"/>
    <property type="match status" value="1"/>
</dbReference>
<evidence type="ECO:0000256" key="1">
    <source>
        <dbReference type="ARBA" id="ARBA00000707"/>
    </source>
</evidence>
<dbReference type="InterPro" id="IPR028889">
    <property type="entry name" value="USP"/>
</dbReference>
<feature type="domain" description="USP" evidence="4">
    <location>
        <begin position="151"/>
        <end position="665"/>
    </location>
</feature>
<accession>A0ABQ9FRN0</accession>
<dbReference type="InterPro" id="IPR001394">
    <property type="entry name" value="Peptidase_C19_UCH"/>
</dbReference>
<feature type="compositionally biased region" description="Basic and acidic residues" evidence="3">
    <location>
        <begin position="884"/>
        <end position="899"/>
    </location>
</feature>
<dbReference type="PANTHER" id="PTHR21646">
    <property type="entry name" value="UBIQUITIN CARBOXYL-TERMINAL HYDROLASE"/>
    <property type="match status" value="1"/>
</dbReference>
<dbReference type="SUPFAM" id="SSF54001">
    <property type="entry name" value="Cysteine proteinases"/>
    <property type="match status" value="1"/>
</dbReference>
<dbReference type="PANTHER" id="PTHR21646:SF14">
    <property type="entry name" value="FI05488P"/>
    <property type="match status" value="1"/>
</dbReference>
<name>A0ABQ9FRN0_TEGGR</name>
<comment type="catalytic activity">
    <reaction evidence="1">
        <text>Thiol-dependent hydrolysis of ester, thioester, amide, peptide and isopeptide bonds formed by the C-terminal Gly of ubiquitin (a 76-residue protein attached to proteins as an intracellular targeting signal).</text>
        <dbReference type="EC" id="3.4.19.12"/>
    </reaction>
</comment>
<dbReference type="PROSITE" id="PS00972">
    <property type="entry name" value="USP_1"/>
    <property type="match status" value="1"/>
</dbReference>
<feature type="compositionally biased region" description="Low complexity" evidence="3">
    <location>
        <begin position="691"/>
        <end position="702"/>
    </location>
</feature>
<comment type="caution">
    <text evidence="5">The sequence shown here is derived from an EMBL/GenBank/DDBJ whole genome shotgun (WGS) entry which is preliminary data.</text>
</comment>
<feature type="compositionally biased region" description="Basic and acidic residues" evidence="3">
    <location>
        <begin position="779"/>
        <end position="790"/>
    </location>
</feature>
<organism evidence="5 6">
    <name type="scientific">Tegillarca granosa</name>
    <name type="common">Malaysian cockle</name>
    <name type="synonym">Anadara granosa</name>
    <dbReference type="NCBI Taxonomy" id="220873"/>
    <lineage>
        <taxon>Eukaryota</taxon>
        <taxon>Metazoa</taxon>
        <taxon>Spiralia</taxon>
        <taxon>Lophotrochozoa</taxon>
        <taxon>Mollusca</taxon>
        <taxon>Bivalvia</taxon>
        <taxon>Autobranchia</taxon>
        <taxon>Pteriomorphia</taxon>
        <taxon>Arcoida</taxon>
        <taxon>Arcoidea</taxon>
        <taxon>Arcidae</taxon>
        <taxon>Tegillarca</taxon>
    </lineage>
</organism>
<feature type="compositionally biased region" description="Low complexity" evidence="3">
    <location>
        <begin position="728"/>
        <end position="741"/>
    </location>
</feature>
<keyword evidence="6" id="KW-1185">Reference proteome</keyword>
<sequence>MTEIIPGGRPRASSEGDIFEDSGDERPFNSSPLSSYHREVSKSSHLSGKAAPQPVDVNDNAYNKSQAKHKRRRPSFKRLQLKNWMQRLINSSSNSEKPGQSDGKGGWVPDESQREKSNQRRDYGYTESTARPLVTKPIPKPTPWDLTPGTMGIQNHGNTCFMNAVLQCLNNSDCFSEYFITKKYKEDLNSNKGLKRFAGPKADVTEHLANLIESLWSSRYTPELSNVFKSVVGKYNNQYKGSSQHDSQEFLLWLLDRINEDLLVSTKKKKNLVKCHSHTDEAAAEETLISCNGCCVYNLFQAMFRSSLKCPNCGKQSNTFETYLCLSLPLPHHVTRPVYVTIVQPDNHPKQIKVGLRLNVHDTVKELRDKISEDINIPRSQVSRDLNYKQLQKDILMDMIECVEEGLLSQKLDILFKLRVVDGCPGRSYLPTDVDMPLFTQTIDRALSTYDDKYGPQHVKLVAEWESHVRDRVIAYDDYEAEESSSVKQVRHQQPVRISLDECFRLFTKEETLTGEDAWLCPHCGKQQQGTTKTLGLWSLPDILIIHLKRFRQRTKLNTLIDFPVNGLNMSRYVLQNDGSDCQNRCLSASTRLQRLHQQPGNQEHIYDLYGVCNHYGNMNGGHYTAFCKNPLDSKWYEYDDTKVKLMGEAEVKTSSAYILFYQRREISAIISDELKSGSHWIYNLYPVPTSNSSSNSHDTSSGYGTRDEIRQQESERPPYSSGYNTPQQSRRQVSCSSQNSAKQAWLTPQPTRKHASDDYVAPPPKPFVRQMSMPSRSPNKDLHKEDRTRRSPTKSQNQSSIDRSPSVPLQGSRREEKSFDDDVRYKDNRKSNDYDKKYATIARVNRKQSEKPFDQDNYNITRSKTENNIVSKNKSPSNNKQGQGHDRVVREDQDRLVKEIPALPSSHQKPPIQPNNQTSNNKTMKSVSDRRPNYNPDNYSMSVNGMTTVANDVQDNQIINNGYYNQNVNSQPDRDSIKNERYRESPRPPRPPPPRDFKRNDYEERANYLPNHCIISNSVATTPSLNEARSRKPFIDSNADSFSYTENYPRYRPHRYFYTDYANKDQKKYFMKEKKYSPCLKESSVFWINVKDFYGLRLNVQV</sequence>
<evidence type="ECO:0000259" key="4">
    <source>
        <dbReference type="PROSITE" id="PS50235"/>
    </source>
</evidence>
<dbReference type="Pfam" id="PF00443">
    <property type="entry name" value="UCH"/>
    <property type="match status" value="1"/>
</dbReference>
<feature type="compositionally biased region" description="Polar residues" evidence="3">
    <location>
        <begin position="857"/>
        <end position="883"/>
    </location>
</feature>
<evidence type="ECO:0000256" key="3">
    <source>
        <dbReference type="SAM" id="MobiDB-lite"/>
    </source>
</evidence>
<evidence type="ECO:0000313" key="5">
    <source>
        <dbReference type="EMBL" id="KAJ8319396.1"/>
    </source>
</evidence>
<dbReference type="InterPro" id="IPR050185">
    <property type="entry name" value="Ub_carboxyl-term_hydrolase"/>
</dbReference>
<dbReference type="EC" id="3.4.19.12" evidence="2"/>
<feature type="region of interest" description="Disordered" evidence="3">
    <location>
        <begin position="963"/>
        <end position="1001"/>
    </location>
</feature>
<feature type="compositionally biased region" description="Basic residues" evidence="3">
    <location>
        <begin position="66"/>
        <end position="80"/>
    </location>
</feature>
<feature type="compositionally biased region" description="Polar residues" evidence="3">
    <location>
        <begin position="915"/>
        <end position="927"/>
    </location>
</feature>
<feature type="compositionally biased region" description="Polar residues" evidence="3">
    <location>
        <begin position="88"/>
        <end position="98"/>
    </location>
</feature>
<evidence type="ECO:0000313" key="6">
    <source>
        <dbReference type="Proteomes" id="UP001217089"/>
    </source>
</evidence>